<organism evidence="2 3">
    <name type="scientific">Aquipseudomonas alcaligenes</name>
    <name type="common">Pseudomonas alcaligenes</name>
    <dbReference type="NCBI Taxonomy" id="43263"/>
    <lineage>
        <taxon>Bacteria</taxon>
        <taxon>Pseudomonadati</taxon>
        <taxon>Pseudomonadota</taxon>
        <taxon>Gammaproteobacteria</taxon>
        <taxon>Pseudomonadales</taxon>
        <taxon>Pseudomonadaceae</taxon>
        <taxon>Aquipseudomonas</taxon>
    </lineage>
</organism>
<gene>
    <name evidence="2" type="ORF">SAMN05878282_102238</name>
</gene>
<protein>
    <recommendedName>
        <fullName evidence="4">PH domain-containing protein</fullName>
    </recommendedName>
</protein>
<name>A0A1N6Q5M2_AQUAC</name>
<keyword evidence="1" id="KW-0812">Transmembrane</keyword>
<evidence type="ECO:0000256" key="1">
    <source>
        <dbReference type="SAM" id="Phobius"/>
    </source>
</evidence>
<evidence type="ECO:0000313" key="3">
    <source>
        <dbReference type="Proteomes" id="UP000185841"/>
    </source>
</evidence>
<keyword evidence="1" id="KW-1133">Transmembrane helix</keyword>
<dbReference type="NCBIfam" id="NF041635">
    <property type="entry name" value="STM3941_fam"/>
    <property type="match status" value="1"/>
</dbReference>
<dbReference type="Proteomes" id="UP000185841">
    <property type="component" value="Unassembled WGS sequence"/>
</dbReference>
<sequence length="166" mass="18044">MSLILRPRPWKWLGMLLGCLVFCGVAVLMLRDGRLAGWFCLALFGLGSLIAVLALLPGANYLRLDEEGFTFSSLFRAHPVRWAEVAGFVPVQVASNRMVGWCYREGREPQGRGVRLSLAIAGCHAALPENYGLGAEELARRLELLRLAHASGDIACALELLAQPGA</sequence>
<keyword evidence="1" id="KW-0472">Membrane</keyword>
<dbReference type="AlphaFoldDB" id="A0A1N6Q5M2"/>
<feature type="transmembrane region" description="Helical" evidence="1">
    <location>
        <begin position="12"/>
        <end position="30"/>
    </location>
</feature>
<evidence type="ECO:0008006" key="4">
    <source>
        <dbReference type="Google" id="ProtNLM"/>
    </source>
</evidence>
<dbReference type="InterPro" id="IPR048136">
    <property type="entry name" value="STM3941-like"/>
</dbReference>
<dbReference type="EMBL" id="FTMP01000002">
    <property type="protein sequence ID" value="SIQ11898.1"/>
    <property type="molecule type" value="Genomic_DNA"/>
</dbReference>
<accession>A0A1N6Q5M2</accession>
<proteinExistence type="predicted"/>
<evidence type="ECO:0000313" key="2">
    <source>
        <dbReference type="EMBL" id="SIQ11898.1"/>
    </source>
</evidence>
<reference evidence="2 3" key="1">
    <citation type="submission" date="2017-01" db="EMBL/GenBank/DDBJ databases">
        <authorList>
            <person name="Mah S.A."/>
            <person name="Swanson W.J."/>
            <person name="Moy G.W."/>
            <person name="Vacquier V.D."/>
        </authorList>
    </citation>
    <scope>NUCLEOTIDE SEQUENCE [LARGE SCALE GENOMIC DNA]</scope>
    <source>
        <strain evidence="2 3">RU36E</strain>
    </source>
</reference>
<dbReference type="RefSeq" id="WP_076425021.1">
    <property type="nucleotide sequence ID" value="NZ_FTMP01000002.1"/>
</dbReference>
<feature type="transmembrane region" description="Helical" evidence="1">
    <location>
        <begin position="36"/>
        <end position="56"/>
    </location>
</feature>